<keyword evidence="5 7" id="KW-0472">Membrane</keyword>
<dbReference type="OrthoDB" id="9770036at2"/>
<dbReference type="InterPro" id="IPR003838">
    <property type="entry name" value="ABC3_permease_C"/>
</dbReference>
<evidence type="ECO:0000256" key="2">
    <source>
        <dbReference type="ARBA" id="ARBA00022475"/>
    </source>
</evidence>
<evidence type="ECO:0000259" key="8">
    <source>
        <dbReference type="Pfam" id="PF02687"/>
    </source>
</evidence>
<evidence type="ECO:0000313" key="11">
    <source>
        <dbReference type="Proteomes" id="UP000093514"/>
    </source>
</evidence>
<dbReference type="RefSeq" id="WP_068716245.1">
    <property type="nucleotide sequence ID" value="NZ_LWDV01000008.1"/>
</dbReference>
<organism evidence="10 11">
    <name type="scientific">Orenia metallireducens</name>
    <dbReference type="NCBI Taxonomy" id="1413210"/>
    <lineage>
        <taxon>Bacteria</taxon>
        <taxon>Bacillati</taxon>
        <taxon>Bacillota</taxon>
        <taxon>Clostridia</taxon>
        <taxon>Halanaerobiales</taxon>
        <taxon>Halobacteroidaceae</taxon>
        <taxon>Orenia</taxon>
    </lineage>
</organism>
<dbReference type="GO" id="GO:0022857">
    <property type="term" value="F:transmembrane transporter activity"/>
    <property type="evidence" value="ECO:0007669"/>
    <property type="project" value="TreeGrafter"/>
</dbReference>
<dbReference type="PANTHER" id="PTHR30572:SF4">
    <property type="entry name" value="ABC TRANSPORTER PERMEASE YTRF"/>
    <property type="match status" value="1"/>
</dbReference>
<evidence type="ECO:0000256" key="1">
    <source>
        <dbReference type="ARBA" id="ARBA00004651"/>
    </source>
</evidence>
<evidence type="ECO:0000256" key="6">
    <source>
        <dbReference type="ARBA" id="ARBA00038076"/>
    </source>
</evidence>
<dbReference type="Pfam" id="PF12704">
    <property type="entry name" value="MacB_PCD"/>
    <property type="match status" value="1"/>
</dbReference>
<feature type="transmembrane region" description="Helical" evidence="7">
    <location>
        <begin position="21"/>
        <end position="44"/>
    </location>
</feature>
<evidence type="ECO:0008006" key="12">
    <source>
        <dbReference type="Google" id="ProtNLM"/>
    </source>
</evidence>
<dbReference type="InterPro" id="IPR050250">
    <property type="entry name" value="Macrolide_Exporter_MacB"/>
</dbReference>
<evidence type="ECO:0000256" key="7">
    <source>
        <dbReference type="SAM" id="Phobius"/>
    </source>
</evidence>
<comment type="similarity">
    <text evidence="6">Belongs to the ABC-4 integral membrane protein family.</text>
</comment>
<name>A0A1C0A9F1_9FIRM</name>
<reference evidence="11" key="1">
    <citation type="submission" date="2016-07" db="EMBL/GenBank/DDBJ databases">
        <authorList>
            <person name="Florea S."/>
            <person name="Webb J.S."/>
            <person name="Jaromczyk J."/>
            <person name="Schardl C.L."/>
        </authorList>
    </citation>
    <scope>NUCLEOTIDE SEQUENCE [LARGE SCALE GENOMIC DNA]</scope>
    <source>
        <strain evidence="11">Z6</strain>
    </source>
</reference>
<dbReference type="InterPro" id="IPR025857">
    <property type="entry name" value="MacB_PCD"/>
</dbReference>
<sequence length="387" mass="42561">MKKWKMFLRMISQALKERKSRVAIVFFAIVVGIGVISALFSVYYDINIKMSKELRTYGANLALKPNSDKSENLSLKELEEVIEEFGQEELVGYRPNLYGIAEVESQTSVFKSNKPVVLVGTWFDQIDKINPYWQVEGELPVSHGISDEVVIGRDVAEKLGYDIGDKLKLATENTWGSEDFLVTAIVETGDDADNRIFLNLGVAQRLLAKEDQLNTAYLSVITKGEDLKTKVAEINQKLSGVELETIQKIASSEGKVLDKIKSLMYLVVMVILLSTLLCVSTTMMTIVAERKEEIALKKALGAENKDVITEFLTEAIILGGIGGLVGYGLGFLGAQLIGRSVFASAISFRRMVMVSSFILSIVVSCIASTLPVSRVVDIDPAVTLKGE</sequence>
<dbReference type="AlphaFoldDB" id="A0A1C0A9F1"/>
<feature type="domain" description="ABC3 transporter permease C-terminal" evidence="8">
    <location>
        <begin position="266"/>
        <end position="379"/>
    </location>
</feature>
<feature type="transmembrane region" description="Helical" evidence="7">
    <location>
        <begin position="350"/>
        <end position="370"/>
    </location>
</feature>
<evidence type="ECO:0000256" key="3">
    <source>
        <dbReference type="ARBA" id="ARBA00022692"/>
    </source>
</evidence>
<evidence type="ECO:0000256" key="5">
    <source>
        <dbReference type="ARBA" id="ARBA00023136"/>
    </source>
</evidence>
<dbReference type="GO" id="GO:0005886">
    <property type="term" value="C:plasma membrane"/>
    <property type="evidence" value="ECO:0007669"/>
    <property type="project" value="UniProtKB-SubCell"/>
</dbReference>
<feature type="domain" description="MacB-like periplasmic core" evidence="9">
    <location>
        <begin position="24"/>
        <end position="235"/>
    </location>
</feature>
<dbReference type="Pfam" id="PF02687">
    <property type="entry name" value="FtsX"/>
    <property type="match status" value="1"/>
</dbReference>
<keyword evidence="11" id="KW-1185">Reference proteome</keyword>
<accession>A0A1C0A9F1</accession>
<dbReference type="PANTHER" id="PTHR30572">
    <property type="entry name" value="MEMBRANE COMPONENT OF TRANSPORTER-RELATED"/>
    <property type="match status" value="1"/>
</dbReference>
<evidence type="ECO:0000256" key="4">
    <source>
        <dbReference type="ARBA" id="ARBA00022989"/>
    </source>
</evidence>
<dbReference type="Proteomes" id="UP000093514">
    <property type="component" value="Unassembled WGS sequence"/>
</dbReference>
<keyword evidence="4 7" id="KW-1133">Transmembrane helix</keyword>
<reference evidence="10 11" key="2">
    <citation type="submission" date="2016-08" db="EMBL/GenBank/DDBJ databases">
        <title>Orenia metallireducens sp. nov. strain Z6, a Novel Metal-reducing Firmicute from the Deep Subsurface.</title>
        <authorList>
            <person name="Maxim B.I."/>
            <person name="Kenneth K."/>
            <person name="Flynn T.M."/>
            <person name="Oloughlin E.J."/>
            <person name="Locke R.A."/>
            <person name="Weber J.R."/>
            <person name="Egan S.M."/>
            <person name="Mackie R.I."/>
            <person name="Cann I.K."/>
        </authorList>
    </citation>
    <scope>NUCLEOTIDE SEQUENCE [LARGE SCALE GENOMIC DNA]</scope>
    <source>
        <strain evidence="10 11">Z6</strain>
    </source>
</reference>
<feature type="transmembrane region" description="Helical" evidence="7">
    <location>
        <begin position="263"/>
        <end position="288"/>
    </location>
</feature>
<feature type="transmembrane region" description="Helical" evidence="7">
    <location>
        <begin position="315"/>
        <end position="338"/>
    </location>
</feature>
<keyword evidence="2" id="KW-1003">Cell membrane</keyword>
<evidence type="ECO:0000259" key="9">
    <source>
        <dbReference type="Pfam" id="PF12704"/>
    </source>
</evidence>
<comment type="caution">
    <text evidence="10">The sequence shown here is derived from an EMBL/GenBank/DDBJ whole genome shotgun (WGS) entry which is preliminary data.</text>
</comment>
<proteinExistence type="inferred from homology"/>
<gene>
    <name evidence="10" type="ORF">U472_05275</name>
</gene>
<keyword evidence="3 7" id="KW-0812">Transmembrane</keyword>
<evidence type="ECO:0000313" key="10">
    <source>
        <dbReference type="EMBL" id="OCL26900.1"/>
    </source>
</evidence>
<comment type="subcellular location">
    <subcellularLocation>
        <location evidence="1">Cell membrane</location>
        <topology evidence="1">Multi-pass membrane protein</topology>
    </subcellularLocation>
</comment>
<protein>
    <recommendedName>
        <fullName evidence="12">ABC transport system permease protein</fullName>
    </recommendedName>
</protein>
<dbReference type="EMBL" id="LWDV01000008">
    <property type="protein sequence ID" value="OCL26900.1"/>
    <property type="molecule type" value="Genomic_DNA"/>
</dbReference>